<dbReference type="PANTHER" id="PTHR10961:SF26">
    <property type="entry name" value="L-SACCHAROPINE OXIDASE"/>
    <property type="match status" value="1"/>
</dbReference>
<accession>A0A9W8V8Q6</accession>
<dbReference type="InterPro" id="IPR036188">
    <property type="entry name" value="FAD/NAD-bd_sf"/>
</dbReference>
<sequence length="319" mass="34920">MGPYVQSIDSKKDLEAVCWQYQNSPFPGWHGYFNGWDGYANSGAALRTVYKAVKAQGVKFILGSAGAASEVVYQGSGSQRKAIGARTLGGLFYPEKLVVIAVGAAGGKLVPEIGNNLVGKSWSVAHIELTDDETAELRGIPVTYARDLGFYFEPDPKTSLLKLCPMGGGYVNTDSRTGISDPLALEDSKFLPRDDEAQLRESLRQTFPKFAHRAFVRISLCWFGDTADSNFIIDYVPNTSSSLVMLSGDSGHSFKFFPIFGSFVLGLLDNKDGKQTIEQWKWKGKGGEQKSGDWGEEVSWRLGKSSEFVDILPSEKAKL</sequence>
<dbReference type="Pfam" id="PF01266">
    <property type="entry name" value="DAO"/>
    <property type="match status" value="1"/>
</dbReference>
<comment type="similarity">
    <text evidence="2">Belongs to the MSOX/MTOX family.</text>
</comment>
<keyword evidence="4" id="KW-0274">FAD</keyword>
<comment type="cofactor">
    <cofactor evidence="1">
        <name>FAD</name>
        <dbReference type="ChEBI" id="CHEBI:57692"/>
    </cofactor>
</comment>
<dbReference type="GO" id="GO:0051698">
    <property type="term" value="F:saccharopine oxidase activity"/>
    <property type="evidence" value="ECO:0007669"/>
    <property type="project" value="TreeGrafter"/>
</dbReference>
<evidence type="ECO:0000313" key="8">
    <source>
        <dbReference type="Proteomes" id="UP001152049"/>
    </source>
</evidence>
<gene>
    <name evidence="7" type="ORF">NW762_013372</name>
</gene>
<dbReference type="InterPro" id="IPR006076">
    <property type="entry name" value="FAD-dep_OxRdtase"/>
</dbReference>
<keyword evidence="8" id="KW-1185">Reference proteome</keyword>
<dbReference type="EMBL" id="JAOQAZ010000041">
    <property type="protein sequence ID" value="KAJ4246820.1"/>
    <property type="molecule type" value="Genomic_DNA"/>
</dbReference>
<dbReference type="Proteomes" id="UP001152049">
    <property type="component" value="Unassembled WGS sequence"/>
</dbReference>
<comment type="caution">
    <text evidence="7">The sequence shown here is derived from an EMBL/GenBank/DDBJ whole genome shotgun (WGS) entry which is preliminary data.</text>
</comment>
<dbReference type="SUPFAM" id="SSF51905">
    <property type="entry name" value="FAD/NAD(P)-binding domain"/>
    <property type="match status" value="1"/>
</dbReference>
<keyword evidence="3" id="KW-0285">Flavoprotein</keyword>
<dbReference type="GO" id="GO:0008115">
    <property type="term" value="F:sarcosine oxidase activity"/>
    <property type="evidence" value="ECO:0007669"/>
    <property type="project" value="TreeGrafter"/>
</dbReference>
<feature type="domain" description="FAD dependent oxidoreductase" evidence="6">
    <location>
        <begin position="28"/>
        <end position="261"/>
    </location>
</feature>
<dbReference type="AlphaFoldDB" id="A0A9W8V8Q6"/>
<dbReference type="GO" id="GO:0050660">
    <property type="term" value="F:flavin adenine dinucleotide binding"/>
    <property type="evidence" value="ECO:0007669"/>
    <property type="project" value="InterPro"/>
</dbReference>
<evidence type="ECO:0000259" key="6">
    <source>
        <dbReference type="Pfam" id="PF01266"/>
    </source>
</evidence>
<dbReference type="PANTHER" id="PTHR10961">
    <property type="entry name" value="PEROXISOMAL SARCOSINE OXIDASE"/>
    <property type="match status" value="1"/>
</dbReference>
<evidence type="ECO:0000256" key="3">
    <source>
        <dbReference type="ARBA" id="ARBA00022630"/>
    </source>
</evidence>
<dbReference type="InterPro" id="IPR045170">
    <property type="entry name" value="MTOX"/>
</dbReference>
<evidence type="ECO:0000256" key="4">
    <source>
        <dbReference type="ARBA" id="ARBA00022827"/>
    </source>
</evidence>
<dbReference type="Gene3D" id="3.30.9.10">
    <property type="entry name" value="D-Amino Acid Oxidase, subunit A, domain 2"/>
    <property type="match status" value="1"/>
</dbReference>
<dbReference type="OrthoDB" id="2219495at2759"/>
<protein>
    <recommendedName>
        <fullName evidence="6">FAD dependent oxidoreductase domain-containing protein</fullName>
    </recommendedName>
</protein>
<evidence type="ECO:0000256" key="5">
    <source>
        <dbReference type="ARBA" id="ARBA00023002"/>
    </source>
</evidence>
<organism evidence="7 8">
    <name type="scientific">Fusarium torreyae</name>
    <dbReference type="NCBI Taxonomy" id="1237075"/>
    <lineage>
        <taxon>Eukaryota</taxon>
        <taxon>Fungi</taxon>
        <taxon>Dikarya</taxon>
        <taxon>Ascomycota</taxon>
        <taxon>Pezizomycotina</taxon>
        <taxon>Sordariomycetes</taxon>
        <taxon>Hypocreomycetidae</taxon>
        <taxon>Hypocreales</taxon>
        <taxon>Nectriaceae</taxon>
        <taxon>Fusarium</taxon>
    </lineage>
</organism>
<evidence type="ECO:0000256" key="2">
    <source>
        <dbReference type="ARBA" id="ARBA00010989"/>
    </source>
</evidence>
<evidence type="ECO:0000256" key="1">
    <source>
        <dbReference type="ARBA" id="ARBA00001974"/>
    </source>
</evidence>
<reference evidence="7" key="1">
    <citation type="submission" date="2022-09" db="EMBL/GenBank/DDBJ databases">
        <title>Fusarium specimens isolated from Avocado Roots.</title>
        <authorList>
            <person name="Stajich J."/>
            <person name="Roper C."/>
            <person name="Heimlech-Rivalta G."/>
        </authorList>
    </citation>
    <scope>NUCLEOTIDE SEQUENCE</scope>
    <source>
        <strain evidence="7">CF00136</strain>
    </source>
</reference>
<name>A0A9W8V8Q6_9HYPO</name>
<proteinExistence type="inferred from homology"/>
<evidence type="ECO:0000313" key="7">
    <source>
        <dbReference type="EMBL" id="KAJ4246820.1"/>
    </source>
</evidence>
<keyword evidence="5" id="KW-0560">Oxidoreductase</keyword>